<name>A0A316YPP3_9BASI</name>
<dbReference type="GeneID" id="37045343"/>
<accession>A0A316YPP3</accession>
<dbReference type="Gene3D" id="1.25.40.90">
    <property type="match status" value="1"/>
</dbReference>
<feature type="compositionally biased region" description="Low complexity" evidence="1">
    <location>
        <begin position="275"/>
        <end position="284"/>
    </location>
</feature>
<feature type="domain" description="CID" evidence="2">
    <location>
        <begin position="1"/>
        <end position="172"/>
    </location>
</feature>
<dbReference type="InParanoid" id="A0A316YPP3"/>
<evidence type="ECO:0000313" key="3">
    <source>
        <dbReference type="EMBL" id="PWN91201.1"/>
    </source>
</evidence>
<sequence>MPELEDFGRLLEDTIAANKLSSSKVTKVRDEAVSCMHESKGLAQAILDANLRASHKTKLSALYLLDAVARHAQDIARKGAKGASAEGIDVSNVKPPRGSQATAGTWEAARDAAKMFLKALGDVVERIAVDAVQSVPSEQREKALKVVDIWIKADTFDVHMLRDIKATVKRRQEAGSRPQEDHSEVNSMPSPYGMMVMEDREGGGENANGSTANAPPGLPSNVLALLGGASKKPAGGSPSSAHQSAAAVAAASASSSTPSFDPKQLAMLQQLAGQTPPSTSAAPAPRQPGPPPTLPGRPPVRPPAIAGPSTESYRRSPPSQMYSNPPPARREGQWQRADSGQAQRRSMSPRRGPNQGAGFEEQETNESVSGNRWGERQQQQQQRPAPVTTADLSQFDPTTFDPTDAKAWTTFAQMWNNTYGYMPSNQELLMWMMMSGMQMGGMMGSGPGSGAPASSYDGSSFDAGFQHQQSHNQKHNQGYGEQGQSYGQW</sequence>
<dbReference type="OrthoDB" id="79367at2759"/>
<feature type="region of interest" description="Disordered" evidence="1">
    <location>
        <begin position="445"/>
        <end position="489"/>
    </location>
</feature>
<dbReference type="STRING" id="215250.A0A316YPP3"/>
<dbReference type="EMBL" id="KZ819635">
    <property type="protein sequence ID" value="PWN91201.1"/>
    <property type="molecule type" value="Genomic_DNA"/>
</dbReference>
<dbReference type="PROSITE" id="PS51391">
    <property type="entry name" value="CID"/>
    <property type="match status" value="1"/>
</dbReference>
<organism evidence="3 4">
    <name type="scientific">Acaromyces ingoldii</name>
    <dbReference type="NCBI Taxonomy" id="215250"/>
    <lineage>
        <taxon>Eukaryota</taxon>
        <taxon>Fungi</taxon>
        <taxon>Dikarya</taxon>
        <taxon>Basidiomycota</taxon>
        <taxon>Ustilaginomycotina</taxon>
        <taxon>Exobasidiomycetes</taxon>
        <taxon>Exobasidiales</taxon>
        <taxon>Cryptobasidiaceae</taxon>
        <taxon>Acaromyces</taxon>
    </lineage>
</organism>
<feature type="compositionally biased region" description="Polar residues" evidence="1">
    <location>
        <begin position="390"/>
        <end position="401"/>
    </location>
</feature>
<dbReference type="AlphaFoldDB" id="A0A316YPP3"/>
<dbReference type="Proteomes" id="UP000245768">
    <property type="component" value="Unassembled WGS sequence"/>
</dbReference>
<evidence type="ECO:0000259" key="2">
    <source>
        <dbReference type="PROSITE" id="PS51391"/>
    </source>
</evidence>
<proteinExistence type="predicted"/>
<keyword evidence="4" id="KW-1185">Reference proteome</keyword>
<dbReference type="InterPro" id="IPR008942">
    <property type="entry name" value="ENTH_VHS"/>
</dbReference>
<evidence type="ECO:0000256" key="1">
    <source>
        <dbReference type="SAM" id="MobiDB-lite"/>
    </source>
</evidence>
<feature type="compositionally biased region" description="Pro residues" evidence="1">
    <location>
        <begin position="285"/>
        <end position="302"/>
    </location>
</feature>
<protein>
    <recommendedName>
        <fullName evidence="2">CID domain-containing protein</fullName>
    </recommendedName>
</protein>
<gene>
    <name evidence="3" type="ORF">FA10DRAFT_278075</name>
</gene>
<dbReference type="RefSeq" id="XP_025378399.1">
    <property type="nucleotide sequence ID" value="XM_025523427.1"/>
</dbReference>
<feature type="compositionally biased region" description="Low complexity" evidence="1">
    <location>
        <begin position="450"/>
        <end position="489"/>
    </location>
</feature>
<feature type="region of interest" description="Disordered" evidence="1">
    <location>
        <begin position="169"/>
        <end position="219"/>
    </location>
</feature>
<feature type="compositionally biased region" description="Polar residues" evidence="1">
    <location>
        <begin position="336"/>
        <end position="346"/>
    </location>
</feature>
<dbReference type="SUPFAM" id="SSF48464">
    <property type="entry name" value="ENTH/VHS domain"/>
    <property type="match status" value="1"/>
</dbReference>
<dbReference type="InterPro" id="IPR006569">
    <property type="entry name" value="CID_dom"/>
</dbReference>
<evidence type="ECO:0000313" key="4">
    <source>
        <dbReference type="Proteomes" id="UP000245768"/>
    </source>
</evidence>
<feature type="compositionally biased region" description="Basic and acidic residues" evidence="1">
    <location>
        <begin position="169"/>
        <end position="184"/>
    </location>
</feature>
<feature type="region of interest" description="Disordered" evidence="1">
    <location>
        <begin position="271"/>
        <end position="401"/>
    </location>
</feature>
<reference evidence="3 4" key="1">
    <citation type="journal article" date="2018" name="Mol. Biol. Evol.">
        <title>Broad Genomic Sampling Reveals a Smut Pathogenic Ancestry of the Fungal Clade Ustilaginomycotina.</title>
        <authorList>
            <person name="Kijpornyongpan T."/>
            <person name="Mondo S.J."/>
            <person name="Barry K."/>
            <person name="Sandor L."/>
            <person name="Lee J."/>
            <person name="Lipzen A."/>
            <person name="Pangilinan J."/>
            <person name="LaButti K."/>
            <person name="Hainaut M."/>
            <person name="Henrissat B."/>
            <person name="Grigoriev I.V."/>
            <person name="Spatafora J.W."/>
            <person name="Aime M.C."/>
        </authorList>
    </citation>
    <scope>NUCLEOTIDE SEQUENCE [LARGE SCALE GENOMIC DNA]</scope>
    <source>
        <strain evidence="3 4">MCA 4198</strain>
    </source>
</reference>